<evidence type="ECO:0000313" key="6">
    <source>
        <dbReference type="Proteomes" id="UP001057291"/>
    </source>
</evidence>
<dbReference type="GO" id="GO:0005304">
    <property type="term" value="F:L-valine transmembrane transporter activity"/>
    <property type="evidence" value="ECO:0007669"/>
    <property type="project" value="TreeGrafter"/>
</dbReference>
<proteinExistence type="predicted"/>
<protein>
    <submittedName>
        <fullName evidence="5">ABC transporter ATP-binding protein</fullName>
    </submittedName>
</protein>
<dbReference type="SUPFAM" id="SSF52540">
    <property type="entry name" value="P-loop containing nucleoside triphosphate hydrolases"/>
    <property type="match status" value="1"/>
</dbReference>
<dbReference type="GO" id="GO:0005524">
    <property type="term" value="F:ATP binding"/>
    <property type="evidence" value="ECO:0007669"/>
    <property type="project" value="UniProtKB-KW"/>
</dbReference>
<dbReference type="CDD" id="cd03219">
    <property type="entry name" value="ABC_Mj1267_LivG_branched"/>
    <property type="match status" value="1"/>
</dbReference>
<dbReference type="Gene3D" id="3.40.50.300">
    <property type="entry name" value="P-loop containing nucleotide triphosphate hydrolases"/>
    <property type="match status" value="1"/>
</dbReference>
<dbReference type="GO" id="GO:0042941">
    <property type="term" value="P:D-alanine transmembrane transport"/>
    <property type="evidence" value="ECO:0007669"/>
    <property type="project" value="TreeGrafter"/>
</dbReference>
<sequence>MGKKKPVLTVSHLTKSFGGIVAVHDVSFEVFPGQIVAVIGPNGAGKTTLFNMITAVLPPTSGTVHFQGIEITGKRPCEIAEIGITRTFQNLQIFKNMSVIENVMTGAHVRMKTGFLKAALRFPSVRKEEEAVMQKARELLKEVGLLELAYENAATLPYGSQRLLEIARAAASEPKLILLDEPMAGLNPQESRELVDIILNMRKRGMTFLFVEHDMETVMSIADNIIVLDFGKKIAEGSPQEIYQNPRVIAAYLGDEEVVM</sequence>
<name>A0AAV4LGG3_9BACL</name>
<accession>A0AAV4LGG3</accession>
<evidence type="ECO:0000313" key="5">
    <source>
        <dbReference type="EMBL" id="GIM46915.1"/>
    </source>
</evidence>
<comment type="caution">
    <text evidence="5">The sequence shown here is derived from an EMBL/GenBank/DDBJ whole genome shotgun (WGS) entry which is preliminary data.</text>
</comment>
<dbReference type="GO" id="GO:0016887">
    <property type="term" value="F:ATP hydrolysis activity"/>
    <property type="evidence" value="ECO:0007669"/>
    <property type="project" value="InterPro"/>
</dbReference>
<dbReference type="InterPro" id="IPR051120">
    <property type="entry name" value="ABC_AA/LPS_Transport"/>
</dbReference>
<keyword evidence="2" id="KW-0547">Nucleotide-binding</keyword>
<evidence type="ECO:0000256" key="2">
    <source>
        <dbReference type="ARBA" id="ARBA00022741"/>
    </source>
</evidence>
<keyword evidence="3 5" id="KW-0067">ATP-binding</keyword>
<dbReference type="Pfam" id="PF12399">
    <property type="entry name" value="BCA_ABC_TP_C"/>
    <property type="match status" value="1"/>
</dbReference>
<dbReference type="AlphaFoldDB" id="A0AAV4LGG3"/>
<dbReference type="SMART" id="SM00382">
    <property type="entry name" value="AAA"/>
    <property type="match status" value="1"/>
</dbReference>
<dbReference type="PROSITE" id="PS50893">
    <property type="entry name" value="ABC_TRANSPORTER_2"/>
    <property type="match status" value="1"/>
</dbReference>
<evidence type="ECO:0000256" key="3">
    <source>
        <dbReference type="ARBA" id="ARBA00022840"/>
    </source>
</evidence>
<feature type="domain" description="ABC transporter" evidence="4">
    <location>
        <begin position="8"/>
        <end position="255"/>
    </location>
</feature>
<dbReference type="GO" id="GO:0015192">
    <property type="term" value="F:L-phenylalanine transmembrane transporter activity"/>
    <property type="evidence" value="ECO:0007669"/>
    <property type="project" value="TreeGrafter"/>
</dbReference>
<dbReference type="FunFam" id="3.40.50.300:FF:000421">
    <property type="entry name" value="Branched-chain amino acid ABC transporter ATP-binding protein"/>
    <property type="match status" value="1"/>
</dbReference>
<keyword evidence="6" id="KW-1185">Reference proteome</keyword>
<dbReference type="InterPro" id="IPR003593">
    <property type="entry name" value="AAA+_ATPase"/>
</dbReference>
<reference evidence="5" key="1">
    <citation type="journal article" date="2023" name="Int. J. Syst. Evol. Microbiol.">
        <title>Collibacillus ludicampi gen. nov., sp. nov., a new soil bacterium of the family Alicyclobacillaceae.</title>
        <authorList>
            <person name="Jojima T."/>
            <person name="Ioku Y."/>
            <person name="Fukuta Y."/>
            <person name="Shirasaka N."/>
            <person name="Matsumura Y."/>
            <person name="Mori M."/>
        </authorList>
    </citation>
    <scope>NUCLEOTIDE SEQUENCE</scope>
    <source>
        <strain evidence="5">TP075</strain>
    </source>
</reference>
<dbReference type="PANTHER" id="PTHR45772:SF7">
    <property type="entry name" value="AMINO ACID ABC TRANSPORTER ATP-BINDING PROTEIN"/>
    <property type="match status" value="1"/>
</dbReference>
<dbReference type="EMBL" id="BOQE01000001">
    <property type="protein sequence ID" value="GIM46915.1"/>
    <property type="molecule type" value="Genomic_DNA"/>
</dbReference>
<evidence type="ECO:0000256" key="1">
    <source>
        <dbReference type="ARBA" id="ARBA00022448"/>
    </source>
</evidence>
<dbReference type="GO" id="GO:1903805">
    <property type="term" value="P:L-valine import across plasma membrane"/>
    <property type="evidence" value="ECO:0007669"/>
    <property type="project" value="TreeGrafter"/>
</dbReference>
<dbReference type="GO" id="GO:0015808">
    <property type="term" value="P:L-alanine transport"/>
    <property type="evidence" value="ECO:0007669"/>
    <property type="project" value="TreeGrafter"/>
</dbReference>
<dbReference type="Proteomes" id="UP001057291">
    <property type="component" value="Unassembled WGS sequence"/>
</dbReference>
<dbReference type="InterPro" id="IPR027417">
    <property type="entry name" value="P-loop_NTPase"/>
</dbReference>
<evidence type="ECO:0000259" key="4">
    <source>
        <dbReference type="PROSITE" id="PS50893"/>
    </source>
</evidence>
<gene>
    <name evidence="5" type="ORF">DNHGIG_24640</name>
</gene>
<dbReference type="GO" id="GO:0015188">
    <property type="term" value="F:L-isoleucine transmembrane transporter activity"/>
    <property type="evidence" value="ECO:0007669"/>
    <property type="project" value="TreeGrafter"/>
</dbReference>
<dbReference type="InterPro" id="IPR032823">
    <property type="entry name" value="BCA_ABC_TP_C"/>
</dbReference>
<dbReference type="InterPro" id="IPR003439">
    <property type="entry name" value="ABC_transporter-like_ATP-bd"/>
</dbReference>
<keyword evidence="1" id="KW-0813">Transport</keyword>
<dbReference type="Pfam" id="PF00005">
    <property type="entry name" value="ABC_tran"/>
    <property type="match status" value="1"/>
</dbReference>
<dbReference type="GO" id="GO:0005886">
    <property type="term" value="C:plasma membrane"/>
    <property type="evidence" value="ECO:0007669"/>
    <property type="project" value="TreeGrafter"/>
</dbReference>
<dbReference type="GO" id="GO:1903806">
    <property type="term" value="P:L-isoleucine import across plasma membrane"/>
    <property type="evidence" value="ECO:0007669"/>
    <property type="project" value="TreeGrafter"/>
</dbReference>
<organism evidence="5 6">
    <name type="scientific">Collibacillus ludicampi</name>
    <dbReference type="NCBI Taxonomy" id="2771369"/>
    <lineage>
        <taxon>Bacteria</taxon>
        <taxon>Bacillati</taxon>
        <taxon>Bacillota</taxon>
        <taxon>Bacilli</taxon>
        <taxon>Bacillales</taxon>
        <taxon>Alicyclobacillaceae</taxon>
        <taxon>Collibacillus</taxon>
    </lineage>
</organism>
<dbReference type="PANTHER" id="PTHR45772">
    <property type="entry name" value="CONSERVED COMPONENT OF ABC TRANSPORTER FOR NATURAL AMINO ACIDS-RELATED"/>
    <property type="match status" value="1"/>
</dbReference>
<dbReference type="RefSeq" id="WP_282199956.1">
    <property type="nucleotide sequence ID" value="NZ_BOQE01000001.1"/>
</dbReference>